<dbReference type="GO" id="GO:0005886">
    <property type="term" value="C:plasma membrane"/>
    <property type="evidence" value="ECO:0007669"/>
    <property type="project" value="TreeGrafter"/>
</dbReference>
<dbReference type="EMBL" id="BARU01033495">
    <property type="protein sequence ID" value="GAH68086.1"/>
    <property type="molecule type" value="Genomic_DNA"/>
</dbReference>
<dbReference type="PANTHER" id="PTHR43185">
    <property type="entry name" value="FERROUS IRON TRANSPORT PROTEIN B"/>
    <property type="match status" value="1"/>
</dbReference>
<feature type="transmembrane region" description="Helical" evidence="1">
    <location>
        <begin position="155"/>
        <end position="178"/>
    </location>
</feature>
<proteinExistence type="predicted"/>
<feature type="domain" description="Nucleoside transporter/FeoB GTPase Gate" evidence="2">
    <location>
        <begin position="2"/>
        <end position="155"/>
    </location>
</feature>
<evidence type="ECO:0000256" key="1">
    <source>
        <dbReference type="SAM" id="Phobius"/>
    </source>
</evidence>
<reference evidence="3" key="1">
    <citation type="journal article" date="2014" name="Front. Microbiol.">
        <title>High frequency of phylogenetically diverse reductive dehalogenase-homologous genes in deep subseafloor sedimentary metagenomes.</title>
        <authorList>
            <person name="Kawai M."/>
            <person name="Futagami T."/>
            <person name="Toyoda A."/>
            <person name="Takaki Y."/>
            <person name="Nishi S."/>
            <person name="Hori S."/>
            <person name="Arai W."/>
            <person name="Tsubouchi T."/>
            <person name="Morono Y."/>
            <person name="Uchiyama I."/>
            <person name="Ito T."/>
            <person name="Fujiyama A."/>
            <person name="Inagaki F."/>
            <person name="Takami H."/>
        </authorList>
    </citation>
    <scope>NUCLEOTIDE SEQUENCE</scope>
    <source>
        <strain evidence="3">Expedition CK06-06</strain>
    </source>
</reference>
<dbReference type="AlphaFoldDB" id="X1HD38"/>
<evidence type="ECO:0000259" key="2">
    <source>
        <dbReference type="Pfam" id="PF07670"/>
    </source>
</evidence>
<dbReference type="InterPro" id="IPR011642">
    <property type="entry name" value="Gate_dom"/>
</dbReference>
<accession>X1HD38</accession>
<name>X1HD38_9ZZZZ</name>
<dbReference type="InterPro" id="IPR050860">
    <property type="entry name" value="FeoB_GTPase"/>
</dbReference>
<comment type="caution">
    <text evidence="3">The sequence shown here is derived from an EMBL/GenBank/DDBJ whole genome shotgun (WGS) entry which is preliminary data.</text>
</comment>
<feature type="transmembrane region" description="Helical" evidence="1">
    <location>
        <begin position="130"/>
        <end position="149"/>
    </location>
</feature>
<feature type="non-terminal residue" evidence="3">
    <location>
        <position position="1"/>
    </location>
</feature>
<protein>
    <recommendedName>
        <fullName evidence="2">Nucleoside transporter/FeoB GTPase Gate domain-containing protein</fullName>
    </recommendedName>
</protein>
<keyword evidence="1" id="KW-0812">Transmembrane</keyword>
<keyword evidence="1" id="KW-0472">Membrane</keyword>
<gene>
    <name evidence="3" type="ORF">S03H2_52697</name>
</gene>
<dbReference type="PANTHER" id="PTHR43185:SF1">
    <property type="entry name" value="FE(2+) TRANSPORTER FEOB"/>
    <property type="match status" value="1"/>
</dbReference>
<dbReference type="GO" id="GO:0015093">
    <property type="term" value="F:ferrous iron transmembrane transporter activity"/>
    <property type="evidence" value="ECO:0007669"/>
    <property type="project" value="TreeGrafter"/>
</dbReference>
<sequence length="187" mass="21119">GVILIASILLWTLGYFPREIQNIEKPEVIAQKNMPNMNHEQIRLENSYIGRLGKFIEPVIQPLGFNWKMGVSLLSGIAAKEVVVSTLGVLHQIDSKDNYHKPQLAKKLQQEVYESGSLTGTKVFNPLSTLSFLLFTLIYFPCIAVFSAVRRESGSIWWAIFMIFYTTLLAYCVSFLVFQAGRLLTGI</sequence>
<dbReference type="Pfam" id="PF07670">
    <property type="entry name" value="Gate"/>
    <property type="match status" value="1"/>
</dbReference>
<organism evidence="3">
    <name type="scientific">marine sediment metagenome</name>
    <dbReference type="NCBI Taxonomy" id="412755"/>
    <lineage>
        <taxon>unclassified sequences</taxon>
        <taxon>metagenomes</taxon>
        <taxon>ecological metagenomes</taxon>
    </lineage>
</organism>
<evidence type="ECO:0000313" key="3">
    <source>
        <dbReference type="EMBL" id="GAH68086.1"/>
    </source>
</evidence>
<keyword evidence="1" id="KW-1133">Transmembrane helix</keyword>